<dbReference type="InterPro" id="IPR002347">
    <property type="entry name" value="SDR_fam"/>
</dbReference>
<comment type="similarity">
    <text evidence="1 2">Belongs to the short-chain dehydrogenases/reductases (SDR) family.</text>
</comment>
<dbReference type="AlphaFoldDB" id="A0A520S0E2"/>
<evidence type="ECO:0000313" key="3">
    <source>
        <dbReference type="EMBL" id="RZO75938.1"/>
    </source>
</evidence>
<protein>
    <submittedName>
        <fullName evidence="3">SDR family NAD(P)-dependent oxidoreductase</fullName>
    </submittedName>
</protein>
<sequence>MGTLVKKDGLLAGKVAVVTGASRGIGAAIAYRYAQEGASIVVSARTVREGDHFLPGSINSVVDWINNAGGQAYGVKADLSSAEDRKNLIQQAYSVYGSVDILVNNAAVTYFAPVREFTQKHFELMMNVQVYGAFHLCQLVLPAMIESQSGRILNISSHAALHPQVDSGSGSSTVYGMCKATLERFTTGLASDLYSENIGVNAISPGLVATPGVKFHKLINEKNENNVTPIEHIAEASLRLVHGNAQEMTGRITYAAEILAEFSLQPVQLIGST</sequence>
<dbReference type="Proteomes" id="UP000316199">
    <property type="component" value="Unassembled WGS sequence"/>
</dbReference>
<dbReference type="PRINTS" id="PR00081">
    <property type="entry name" value="GDHRDH"/>
</dbReference>
<evidence type="ECO:0000313" key="4">
    <source>
        <dbReference type="Proteomes" id="UP000316199"/>
    </source>
</evidence>
<dbReference type="Pfam" id="PF00106">
    <property type="entry name" value="adh_short"/>
    <property type="match status" value="1"/>
</dbReference>
<gene>
    <name evidence="3" type="ORF">EVA68_05690</name>
</gene>
<dbReference type="PANTHER" id="PTHR42879:SF2">
    <property type="entry name" value="3-OXOACYL-[ACYL-CARRIER-PROTEIN] REDUCTASE FABG"/>
    <property type="match status" value="1"/>
</dbReference>
<comment type="caution">
    <text evidence="3">The sequence shown here is derived from an EMBL/GenBank/DDBJ whole genome shotgun (WGS) entry which is preliminary data.</text>
</comment>
<dbReference type="SUPFAM" id="SSF51735">
    <property type="entry name" value="NAD(P)-binding Rossmann-fold domains"/>
    <property type="match status" value="1"/>
</dbReference>
<accession>A0A520S0E2</accession>
<dbReference type="InterPro" id="IPR036291">
    <property type="entry name" value="NAD(P)-bd_dom_sf"/>
</dbReference>
<name>A0A520S0E2_9GAMM</name>
<dbReference type="PRINTS" id="PR00080">
    <property type="entry name" value="SDRFAMILY"/>
</dbReference>
<dbReference type="InterPro" id="IPR050259">
    <property type="entry name" value="SDR"/>
</dbReference>
<evidence type="ECO:0000256" key="1">
    <source>
        <dbReference type="ARBA" id="ARBA00006484"/>
    </source>
</evidence>
<dbReference type="EMBL" id="SHAG01000021">
    <property type="protein sequence ID" value="RZO75938.1"/>
    <property type="molecule type" value="Genomic_DNA"/>
</dbReference>
<dbReference type="FunFam" id="3.40.50.720:FF:000084">
    <property type="entry name" value="Short-chain dehydrogenase reductase"/>
    <property type="match status" value="1"/>
</dbReference>
<organism evidence="3 4">
    <name type="scientific">OM182 bacterium</name>
    <dbReference type="NCBI Taxonomy" id="2510334"/>
    <lineage>
        <taxon>Bacteria</taxon>
        <taxon>Pseudomonadati</taxon>
        <taxon>Pseudomonadota</taxon>
        <taxon>Gammaproteobacteria</taxon>
        <taxon>OMG group</taxon>
        <taxon>OM182 clade</taxon>
    </lineage>
</organism>
<reference evidence="3 4" key="1">
    <citation type="submission" date="2019-02" db="EMBL/GenBank/DDBJ databases">
        <title>Prokaryotic population dynamics and viral predation in marine succession experiment using metagenomics: the confinement effect.</title>
        <authorList>
            <person name="Haro-Moreno J.M."/>
            <person name="Rodriguez-Valera F."/>
            <person name="Lopez-Perez M."/>
        </authorList>
    </citation>
    <scope>NUCLEOTIDE SEQUENCE [LARGE SCALE GENOMIC DNA]</scope>
    <source>
        <strain evidence="3">MED-G157</strain>
    </source>
</reference>
<dbReference type="PANTHER" id="PTHR42879">
    <property type="entry name" value="3-OXOACYL-(ACYL-CARRIER-PROTEIN) REDUCTASE"/>
    <property type="match status" value="1"/>
</dbReference>
<evidence type="ECO:0000256" key="2">
    <source>
        <dbReference type="RuleBase" id="RU000363"/>
    </source>
</evidence>
<dbReference type="Gene3D" id="3.40.50.720">
    <property type="entry name" value="NAD(P)-binding Rossmann-like Domain"/>
    <property type="match status" value="1"/>
</dbReference>
<proteinExistence type="inferred from homology"/>